<dbReference type="InterPro" id="IPR050730">
    <property type="entry name" value="UBX_domain-protein"/>
</dbReference>
<dbReference type="GO" id="GO:0043130">
    <property type="term" value="F:ubiquitin binding"/>
    <property type="evidence" value="ECO:0007669"/>
    <property type="project" value="TreeGrafter"/>
</dbReference>
<evidence type="ECO:0000313" key="5">
    <source>
        <dbReference type="Proteomes" id="UP001377567"/>
    </source>
</evidence>
<dbReference type="InterPro" id="IPR009060">
    <property type="entry name" value="UBA-like_sf"/>
</dbReference>
<dbReference type="PANTHER" id="PTHR23322:SF1">
    <property type="entry name" value="FAS-ASSOCIATED FACTOR 2"/>
    <property type="match status" value="1"/>
</dbReference>
<feature type="region of interest" description="Disordered" evidence="2">
    <location>
        <begin position="68"/>
        <end position="106"/>
    </location>
</feature>
<feature type="compositionally biased region" description="Pro residues" evidence="2">
    <location>
        <begin position="93"/>
        <end position="104"/>
    </location>
</feature>
<dbReference type="PROSITE" id="PS50033">
    <property type="entry name" value="UBX"/>
    <property type="match status" value="1"/>
</dbReference>
<name>A0AAV5RSJ8_MAUHU</name>
<dbReference type="SMART" id="SM00166">
    <property type="entry name" value="UBX"/>
    <property type="match status" value="1"/>
</dbReference>
<dbReference type="AlphaFoldDB" id="A0AAV5RSJ8"/>
<dbReference type="InterPro" id="IPR001012">
    <property type="entry name" value="UBX_dom"/>
</dbReference>
<sequence>MPIIHAGDQEFHLSHDEEDKLNQFQGITNFAEEDLPLVIKLLQNHSWHIEPAISRYFDDNWKESLERLGDAGSGLPSNSDNGVMEFPTGRTPSPVPRPSPPALGPRPEMAAPGLHSRFSVLDEFQATRNLVPILPIVRKLPIDYRDKFKVVGLNHPNGDHNENPVVAVLLLIPGLLWKLVTVLLSILTFGLLNDNEKQNDQARRVPKLPISETNTIDSSELLKNIADDSMKTKLKALLDAPRLEFNDALKECEEGFKFLLVVLLGDVRTNIPSKDENGKEGPNVINDNVDPNSVKFINRVFGNEDVLNLIEEQGENILLYVGSVTELEPWLVARNLNVKYTPECLVIGNVLNGNGSMNGVTRLSMLSKIRINSSCKLYRSLRNAIDRYNGELVVSRTEKEELRMAREIKQLQEQAYQDSLRKDQMKEETRKIEAEERAIQEKLKLEKEQDIKLSSTIENLKWLKQCITSFEKSKIPTGSDSKLEKCATLQIRTSSGSRIIKKFQGDATLHSVYCDIGCRLYLNNIAIDEKNWTEGIMEKIRSLMEDESVLCFKDLDIVEEDFDKSGFKDIIESELKKWDAQKSHSEPLTFNFELVSPFPRFRLPTNDHTKVREVSQIWPNGSLLVEDILESDSEVSDSE</sequence>
<dbReference type="GO" id="GO:0036503">
    <property type="term" value="P:ERAD pathway"/>
    <property type="evidence" value="ECO:0007669"/>
    <property type="project" value="TreeGrafter"/>
</dbReference>
<gene>
    <name evidence="4" type="ORF">DAKH74_001250</name>
</gene>
<comment type="caution">
    <text evidence="4">The sequence shown here is derived from an EMBL/GenBank/DDBJ whole genome shotgun (WGS) entry which is preliminary data.</text>
</comment>
<reference evidence="4 5" key="1">
    <citation type="journal article" date="2023" name="Elife">
        <title>Identification of key yeast species and microbe-microbe interactions impacting larval growth of Drosophila in the wild.</title>
        <authorList>
            <person name="Mure A."/>
            <person name="Sugiura Y."/>
            <person name="Maeda R."/>
            <person name="Honda K."/>
            <person name="Sakurai N."/>
            <person name="Takahashi Y."/>
            <person name="Watada M."/>
            <person name="Katoh T."/>
            <person name="Gotoh A."/>
            <person name="Gotoh Y."/>
            <person name="Taniguchi I."/>
            <person name="Nakamura K."/>
            <person name="Hayashi T."/>
            <person name="Katayama T."/>
            <person name="Uemura T."/>
            <person name="Hattori Y."/>
        </authorList>
    </citation>
    <scope>NUCLEOTIDE SEQUENCE [LARGE SCALE GENOMIC DNA]</scope>
    <source>
        <strain evidence="4 5">KH-74</strain>
    </source>
</reference>
<evidence type="ECO:0000256" key="1">
    <source>
        <dbReference type="SAM" id="Coils"/>
    </source>
</evidence>
<dbReference type="Proteomes" id="UP001377567">
    <property type="component" value="Unassembled WGS sequence"/>
</dbReference>
<dbReference type="Gene3D" id="1.10.8.10">
    <property type="entry name" value="DNA helicase RuvA subunit, C-terminal domain"/>
    <property type="match status" value="1"/>
</dbReference>
<dbReference type="EMBL" id="BTGD01000001">
    <property type="protein sequence ID" value="GMM53509.1"/>
    <property type="molecule type" value="Genomic_DNA"/>
</dbReference>
<dbReference type="PANTHER" id="PTHR23322">
    <property type="entry name" value="FAS-ASSOCIATED PROTEIN"/>
    <property type="match status" value="1"/>
</dbReference>
<evidence type="ECO:0000313" key="4">
    <source>
        <dbReference type="EMBL" id="GMM53509.1"/>
    </source>
</evidence>
<keyword evidence="5" id="KW-1185">Reference proteome</keyword>
<accession>A0AAV5RSJ8</accession>
<evidence type="ECO:0000256" key="2">
    <source>
        <dbReference type="SAM" id="MobiDB-lite"/>
    </source>
</evidence>
<dbReference type="GO" id="GO:0005783">
    <property type="term" value="C:endoplasmic reticulum"/>
    <property type="evidence" value="ECO:0007669"/>
    <property type="project" value="TreeGrafter"/>
</dbReference>
<feature type="coiled-coil region" evidence="1">
    <location>
        <begin position="394"/>
        <end position="445"/>
    </location>
</feature>
<dbReference type="Pfam" id="PF14555">
    <property type="entry name" value="UBA_4"/>
    <property type="match status" value="1"/>
</dbReference>
<evidence type="ECO:0000259" key="3">
    <source>
        <dbReference type="PROSITE" id="PS50033"/>
    </source>
</evidence>
<dbReference type="Gene3D" id="3.10.20.90">
    <property type="entry name" value="Phosphatidylinositol 3-kinase Catalytic Subunit, Chain A, domain 1"/>
    <property type="match status" value="1"/>
</dbReference>
<feature type="domain" description="UBX" evidence="3">
    <location>
        <begin position="482"/>
        <end position="513"/>
    </location>
</feature>
<keyword evidence="1" id="KW-0175">Coiled coil</keyword>
<dbReference type="SUPFAM" id="SSF46934">
    <property type="entry name" value="UBA-like"/>
    <property type="match status" value="1"/>
</dbReference>
<organism evidence="4 5">
    <name type="scientific">Maudiozyma humilis</name>
    <name type="common">Sour dough yeast</name>
    <name type="synonym">Kazachstania humilis</name>
    <dbReference type="NCBI Taxonomy" id="51915"/>
    <lineage>
        <taxon>Eukaryota</taxon>
        <taxon>Fungi</taxon>
        <taxon>Dikarya</taxon>
        <taxon>Ascomycota</taxon>
        <taxon>Saccharomycotina</taxon>
        <taxon>Saccharomycetes</taxon>
        <taxon>Saccharomycetales</taxon>
        <taxon>Saccharomycetaceae</taxon>
        <taxon>Maudiozyma</taxon>
    </lineage>
</organism>
<protein>
    <submittedName>
        <fullName evidence="4">Ubx2 protein</fullName>
    </submittedName>
</protein>
<proteinExistence type="predicted"/>